<dbReference type="AlphaFoldDB" id="S9TLG2"/>
<keyword evidence="3" id="KW-1185">Reference proteome</keyword>
<feature type="compositionally biased region" description="Polar residues" evidence="1">
    <location>
        <begin position="254"/>
        <end position="264"/>
    </location>
</feature>
<protein>
    <submittedName>
        <fullName evidence="2">Uncharacterized protein</fullName>
    </submittedName>
</protein>
<evidence type="ECO:0000313" key="2">
    <source>
        <dbReference type="EMBL" id="EPY17193.1"/>
    </source>
</evidence>
<dbReference type="Proteomes" id="UP000015354">
    <property type="component" value="Unassembled WGS sequence"/>
</dbReference>
<feature type="region of interest" description="Disordered" evidence="1">
    <location>
        <begin position="350"/>
        <end position="387"/>
    </location>
</feature>
<feature type="compositionally biased region" description="Low complexity" evidence="1">
    <location>
        <begin position="200"/>
        <end position="214"/>
    </location>
</feature>
<feature type="region of interest" description="Disordered" evidence="1">
    <location>
        <begin position="1"/>
        <end position="283"/>
    </location>
</feature>
<feature type="compositionally biased region" description="Polar residues" evidence="1">
    <location>
        <begin position="362"/>
        <end position="376"/>
    </location>
</feature>
<evidence type="ECO:0000256" key="1">
    <source>
        <dbReference type="SAM" id="MobiDB-lite"/>
    </source>
</evidence>
<name>S9TLG2_9TRYP</name>
<evidence type="ECO:0000313" key="3">
    <source>
        <dbReference type="Proteomes" id="UP000015354"/>
    </source>
</evidence>
<feature type="compositionally biased region" description="Low complexity" evidence="1">
    <location>
        <begin position="175"/>
        <end position="185"/>
    </location>
</feature>
<accession>S9TLG2</accession>
<feature type="compositionally biased region" description="Basic and acidic residues" evidence="1">
    <location>
        <begin position="140"/>
        <end position="149"/>
    </location>
</feature>
<sequence length="452" mass="47940">MGQGSTIMESFADDDADATSADSGTPRGRAGHRGALVRTRAYSRLPIVSPSCAADGEGKEAAGGEESLIARLRRRSGPAPAGDPSKEGGGGRHGGAADAALRLPALERSAVYPLHPRRGRGSDDANHASASRPAHPSQAMDERRRDSATRRNSYRTLLSRFTIPWENSSSEDDSAAASAEGPSDGARGGANSANKRTGRAAPPAAAAVTQATAPPHRPPGGRQEGYRTETQRVSPQKQGQQGGARGLSVRPPNVLTNSTHNHYSTYHHPTPPNKENTTPPGANTYSSCVGTLGKAAVGNTTCHKPSGGSPQQAWLCTAPNRTTLVCSGLPPTPVVADRRQHEAVRHTLSGSQHYNPLLAQHSPATSPSTNVGTQQPHAAHTPERERHRRYSANDAMLAVPMVDNRLLAPLEQQDDRTNIYGGARPVSQRFLRRQVSFIDKPEDHQSSVQIDV</sequence>
<reference evidence="2 3" key="1">
    <citation type="journal article" date="2013" name="PLoS ONE">
        <title>Predicting the Proteins of Angomonas deanei, Strigomonas culicis and Their Respective Endosymbionts Reveals New Aspects of the Trypanosomatidae Family.</title>
        <authorList>
            <person name="Motta M.C."/>
            <person name="Martins A.C."/>
            <person name="de Souza S.S."/>
            <person name="Catta-Preta C.M."/>
            <person name="Silva R."/>
            <person name="Klein C.C."/>
            <person name="de Almeida L.G."/>
            <person name="de Lima Cunha O."/>
            <person name="Ciapina L.P."/>
            <person name="Brocchi M."/>
            <person name="Colabardini A.C."/>
            <person name="de Araujo Lima B."/>
            <person name="Machado C.R."/>
            <person name="de Almeida Soares C.M."/>
            <person name="Probst C.M."/>
            <person name="de Menezes C.B."/>
            <person name="Thompson C.E."/>
            <person name="Bartholomeu D.C."/>
            <person name="Gradia D.F."/>
            <person name="Pavoni D.P."/>
            <person name="Grisard E.C."/>
            <person name="Fantinatti-Garboggini F."/>
            <person name="Marchini F.K."/>
            <person name="Rodrigues-Luiz G.F."/>
            <person name="Wagner G."/>
            <person name="Goldman G.H."/>
            <person name="Fietto J.L."/>
            <person name="Elias M.C."/>
            <person name="Goldman M.H."/>
            <person name="Sagot M.F."/>
            <person name="Pereira M."/>
            <person name="Stoco P.H."/>
            <person name="de Mendonca-Neto R.P."/>
            <person name="Teixeira S.M."/>
            <person name="Maciel T.E."/>
            <person name="de Oliveira Mendes T.A."/>
            <person name="Urmenyi T.P."/>
            <person name="de Souza W."/>
            <person name="Schenkman S."/>
            <person name="de Vasconcelos A.T."/>
        </authorList>
    </citation>
    <scope>NUCLEOTIDE SEQUENCE [LARGE SCALE GENOMIC DNA]</scope>
</reference>
<organism evidence="2 3">
    <name type="scientific">Strigomonas culicis</name>
    <dbReference type="NCBI Taxonomy" id="28005"/>
    <lineage>
        <taxon>Eukaryota</taxon>
        <taxon>Discoba</taxon>
        <taxon>Euglenozoa</taxon>
        <taxon>Kinetoplastea</taxon>
        <taxon>Metakinetoplastina</taxon>
        <taxon>Trypanosomatida</taxon>
        <taxon>Trypanosomatidae</taxon>
        <taxon>Strigomonadinae</taxon>
        <taxon>Strigomonas</taxon>
    </lineage>
</organism>
<comment type="caution">
    <text evidence="2">The sequence shown here is derived from an EMBL/GenBank/DDBJ whole genome shotgun (WGS) entry which is preliminary data.</text>
</comment>
<dbReference type="EMBL" id="ATMH01010621">
    <property type="protein sequence ID" value="EPY17193.1"/>
    <property type="molecule type" value="Genomic_DNA"/>
</dbReference>
<proteinExistence type="predicted"/>
<gene>
    <name evidence="2" type="ORF">STCU_10777</name>
</gene>